<dbReference type="AlphaFoldDB" id="A0A326UD81"/>
<comment type="caution">
    <text evidence="4">The sequence shown here is derived from an EMBL/GenBank/DDBJ whole genome shotgun (WGS) entry which is preliminary data.</text>
</comment>
<reference evidence="4 5" key="1">
    <citation type="submission" date="2018-06" db="EMBL/GenBank/DDBJ databases">
        <title>Genomic Encyclopedia of Archaeal and Bacterial Type Strains, Phase II (KMG-II): from individual species to whole genera.</title>
        <authorList>
            <person name="Goeker M."/>
        </authorList>
    </citation>
    <scope>NUCLEOTIDE SEQUENCE [LARGE SCALE GENOMIC DNA]</scope>
    <source>
        <strain evidence="4 5">ATCC BAA-1881</strain>
    </source>
</reference>
<dbReference type="InterPro" id="IPR036271">
    <property type="entry name" value="Tet_transcr_reg_TetR-rel_C_sf"/>
</dbReference>
<accession>A0A326UD81</accession>
<feature type="DNA-binding region" description="H-T-H motif" evidence="2">
    <location>
        <begin position="32"/>
        <end position="51"/>
    </location>
</feature>
<dbReference type="InterPro" id="IPR009057">
    <property type="entry name" value="Homeodomain-like_sf"/>
</dbReference>
<dbReference type="GO" id="GO:0000976">
    <property type="term" value="F:transcription cis-regulatory region binding"/>
    <property type="evidence" value="ECO:0007669"/>
    <property type="project" value="TreeGrafter"/>
</dbReference>
<name>A0A326UD81_THEHA</name>
<dbReference type="PANTHER" id="PTHR30055">
    <property type="entry name" value="HTH-TYPE TRANSCRIPTIONAL REGULATOR RUTR"/>
    <property type="match status" value="1"/>
</dbReference>
<proteinExistence type="predicted"/>
<dbReference type="InterPro" id="IPR023772">
    <property type="entry name" value="DNA-bd_HTH_TetR-type_CS"/>
</dbReference>
<dbReference type="SUPFAM" id="SSF46689">
    <property type="entry name" value="Homeodomain-like"/>
    <property type="match status" value="1"/>
</dbReference>
<organism evidence="4 5">
    <name type="scientific">Thermosporothrix hazakensis</name>
    <dbReference type="NCBI Taxonomy" id="644383"/>
    <lineage>
        <taxon>Bacteria</taxon>
        <taxon>Bacillati</taxon>
        <taxon>Chloroflexota</taxon>
        <taxon>Ktedonobacteria</taxon>
        <taxon>Ktedonobacterales</taxon>
        <taxon>Thermosporotrichaceae</taxon>
        <taxon>Thermosporothrix</taxon>
    </lineage>
</organism>
<dbReference type="GO" id="GO:0003700">
    <property type="term" value="F:DNA-binding transcription factor activity"/>
    <property type="evidence" value="ECO:0007669"/>
    <property type="project" value="TreeGrafter"/>
</dbReference>
<gene>
    <name evidence="4" type="ORF">EI42_03694</name>
</gene>
<dbReference type="SUPFAM" id="SSF48498">
    <property type="entry name" value="Tetracyclin repressor-like, C-terminal domain"/>
    <property type="match status" value="1"/>
</dbReference>
<sequence>MGLREKNKQQKLERIVKAARELFAEKGYAETTTFEVAERAEIGTGTLFLYVKKKSELLLLVYGDVIRQTTDQQFATLPEAASLLDSLLHIFTAFFHLYEQRPDDAYAYIKEVLFHEADRLHSSHIEQFSFFLEKMAILVERAQERGEVAPDIDVQLASANFFSIYYMTLTSWLGGMRSQGEALEYLKSSLALFIRGLLPRS</sequence>
<dbReference type="PROSITE" id="PS01081">
    <property type="entry name" value="HTH_TETR_1"/>
    <property type="match status" value="1"/>
</dbReference>
<evidence type="ECO:0000256" key="1">
    <source>
        <dbReference type="ARBA" id="ARBA00023125"/>
    </source>
</evidence>
<keyword evidence="5" id="KW-1185">Reference proteome</keyword>
<protein>
    <submittedName>
        <fullName evidence="4">TetR family transcriptional regulator</fullName>
    </submittedName>
</protein>
<evidence type="ECO:0000256" key="2">
    <source>
        <dbReference type="PROSITE-ProRule" id="PRU00335"/>
    </source>
</evidence>
<dbReference type="PRINTS" id="PR00455">
    <property type="entry name" value="HTHTETR"/>
</dbReference>
<dbReference type="Pfam" id="PF00440">
    <property type="entry name" value="TetR_N"/>
    <property type="match status" value="1"/>
</dbReference>
<dbReference type="EMBL" id="QKUF01000013">
    <property type="protein sequence ID" value="PZW27131.1"/>
    <property type="molecule type" value="Genomic_DNA"/>
</dbReference>
<keyword evidence="1 2" id="KW-0238">DNA-binding</keyword>
<dbReference type="Proteomes" id="UP000248806">
    <property type="component" value="Unassembled WGS sequence"/>
</dbReference>
<dbReference type="Gene3D" id="1.10.357.10">
    <property type="entry name" value="Tetracycline Repressor, domain 2"/>
    <property type="match status" value="1"/>
</dbReference>
<dbReference type="PANTHER" id="PTHR30055:SF226">
    <property type="entry name" value="HTH-TYPE TRANSCRIPTIONAL REGULATOR PKSA"/>
    <property type="match status" value="1"/>
</dbReference>
<dbReference type="OrthoDB" id="268339at2"/>
<feature type="domain" description="HTH tetR-type" evidence="3">
    <location>
        <begin position="9"/>
        <end position="69"/>
    </location>
</feature>
<dbReference type="InterPro" id="IPR001647">
    <property type="entry name" value="HTH_TetR"/>
</dbReference>
<evidence type="ECO:0000313" key="4">
    <source>
        <dbReference type="EMBL" id="PZW27131.1"/>
    </source>
</evidence>
<dbReference type="InterPro" id="IPR050109">
    <property type="entry name" value="HTH-type_TetR-like_transc_reg"/>
</dbReference>
<dbReference type="RefSeq" id="WP_111324049.1">
    <property type="nucleotide sequence ID" value="NZ_BIFX01000002.1"/>
</dbReference>
<evidence type="ECO:0000259" key="3">
    <source>
        <dbReference type="PROSITE" id="PS50977"/>
    </source>
</evidence>
<evidence type="ECO:0000313" key="5">
    <source>
        <dbReference type="Proteomes" id="UP000248806"/>
    </source>
</evidence>
<dbReference type="PROSITE" id="PS50977">
    <property type="entry name" value="HTH_TETR_2"/>
    <property type="match status" value="1"/>
</dbReference>